<evidence type="ECO:0000313" key="2">
    <source>
        <dbReference type="EMBL" id="VVD76546.1"/>
    </source>
</evidence>
<dbReference type="Proteomes" id="UP000400981">
    <property type="component" value="Unassembled WGS sequence"/>
</dbReference>
<dbReference type="AlphaFoldDB" id="A0A5E4SL05"/>
<dbReference type="SUPFAM" id="SSF46785">
    <property type="entry name" value="Winged helix' DNA-binding domain"/>
    <property type="match status" value="1"/>
</dbReference>
<dbReference type="RefSeq" id="WP_150588149.1">
    <property type="nucleotide sequence ID" value="NZ_CABPSH010000002.1"/>
</dbReference>
<dbReference type="Gene3D" id="1.10.10.10">
    <property type="entry name" value="Winged helix-like DNA-binding domain superfamily/Winged helix DNA-binding domain"/>
    <property type="match status" value="1"/>
</dbReference>
<sequence length="915" mass="102057">MASLDDICNQLLVAGHPELPPGHPIADDKHHRYGKGKKFWYALHEVVREGRVLGYIGAYGCWSGNDNGAAKFEWSGETVTSEDLAAVKRRQEAVERSEAVKKATKARNASNRANAQWDAAADVLIASAYFDRKQITPECVRVDTDGNILVPMVVYGETQHLAGLQKITPDGVKRFTSDMDKAGASCELGAIGDDDKVIGIAEGYATGRSIRMALDGAIPTVIAFDAGSLLACAKRLRKQYPEAHLLFFADDDWKIEQRVRDWLSEDFAYDGDLQINGEPLAVTHRDTSVRVKVERNSDRYGVDCIRAEITTQGTEAKPRVKMFLNAGRKSAHEAAAEVGNASVVYPVFAARGERKLTDFNDLHVEEGLHVVKQQASAAVLAAMGADPLKVGPHAHLQAVEVPEDPHYGSAVEAVKKHGRATVGHLQKILSISYARAARLLEVMEERSIVTGADAHGRRKVVGMSSTPSSAGAAGGAAGEVSEEDYWRARLRKAEKSGAVLPALDNVFSILLNDPAWEGVLGFEQFSGRVMKLKPPPFDEGGVEGEWTDRDDSRCVLWLGQRYGFSPKPDITMEAAFLVAERHPYHVVRDYLESVRTRWDRKRRLHTWLVDYLYVEDTEYARLVGFKWLLGAIGRVMRPGCKMDNILILEGKQDAGKSKTFATLFGQQWFTDAHITIGDKDTYVVMQGKWVIELAELDALNKADSSLAKKFFTTAVDTFRPPYGRRAIDVPRQWVACGTVNFDAYLKDESGNRRYWPVKAADVLDLLGLARDRDQLWAEAYTEYLEWERANDESGGTLPTPWQVLHDEKPMFAVEQEARYEGDVYETMIARHLNDRRADEIRMEEILGDVLKLEISKWTPAEQRRVGKALKSIGWVRKRKSSGAREWYYERPPAPPAPAVAAPVQTYYEDHDDVAL</sequence>
<dbReference type="PANTHER" id="PTHR34985:SF1">
    <property type="entry name" value="SLR0554 PROTEIN"/>
    <property type="match status" value="1"/>
</dbReference>
<dbReference type="Pfam" id="PF05272">
    <property type="entry name" value="VapE-like_dom"/>
    <property type="match status" value="1"/>
</dbReference>
<evidence type="ECO:0000259" key="1">
    <source>
        <dbReference type="SMART" id="SM00843"/>
    </source>
</evidence>
<dbReference type="Pfam" id="PF09397">
    <property type="entry name" value="FtsK_gamma"/>
    <property type="match status" value="1"/>
</dbReference>
<dbReference type="InterPro" id="IPR018541">
    <property type="entry name" value="Ftsk_gamma"/>
</dbReference>
<gene>
    <name evidence="2" type="ORF">PEP31012_00872</name>
</gene>
<dbReference type="InterPro" id="IPR036390">
    <property type="entry name" value="WH_DNA-bd_sf"/>
</dbReference>
<accession>A0A5E4SL05</accession>
<dbReference type="EMBL" id="CABPSH010000002">
    <property type="protein sequence ID" value="VVD76546.1"/>
    <property type="molecule type" value="Genomic_DNA"/>
</dbReference>
<dbReference type="SMART" id="SM00843">
    <property type="entry name" value="Ftsk_gamma"/>
    <property type="match status" value="1"/>
</dbReference>
<dbReference type="InterPro" id="IPR007936">
    <property type="entry name" value="VapE-like_dom"/>
</dbReference>
<keyword evidence="3" id="KW-1185">Reference proteome</keyword>
<dbReference type="OrthoDB" id="110640at2"/>
<protein>
    <submittedName>
        <fullName evidence="2">Virulence protein E</fullName>
    </submittedName>
</protein>
<reference evidence="2 3" key="1">
    <citation type="submission" date="2019-08" db="EMBL/GenBank/DDBJ databases">
        <authorList>
            <person name="Peeters C."/>
        </authorList>
    </citation>
    <scope>NUCLEOTIDE SEQUENCE [LARGE SCALE GENOMIC DNA]</scope>
    <source>
        <strain evidence="2 3">LMG 31012</strain>
    </source>
</reference>
<dbReference type="InterPro" id="IPR036388">
    <property type="entry name" value="WH-like_DNA-bd_sf"/>
</dbReference>
<name>A0A5E4SL05_9BURK</name>
<organism evidence="2 3">
    <name type="scientific">Pandoraea eparura</name>
    <dbReference type="NCBI Taxonomy" id="2508291"/>
    <lineage>
        <taxon>Bacteria</taxon>
        <taxon>Pseudomonadati</taxon>
        <taxon>Pseudomonadota</taxon>
        <taxon>Betaproteobacteria</taxon>
        <taxon>Burkholderiales</taxon>
        <taxon>Burkholderiaceae</taxon>
        <taxon>Pandoraea</taxon>
    </lineage>
</organism>
<dbReference type="PANTHER" id="PTHR34985">
    <property type="entry name" value="SLR0554 PROTEIN"/>
    <property type="match status" value="1"/>
</dbReference>
<feature type="domain" description="FtsK gamma" evidence="1">
    <location>
        <begin position="400"/>
        <end position="465"/>
    </location>
</feature>
<proteinExistence type="predicted"/>
<evidence type="ECO:0000313" key="3">
    <source>
        <dbReference type="Proteomes" id="UP000400981"/>
    </source>
</evidence>